<protein>
    <submittedName>
        <fullName evidence="6">Sugar ABC transporter substrate-binding protein</fullName>
    </submittedName>
</protein>
<name>A0ABQ6GTH1_9GAMM</name>
<feature type="signal peptide" evidence="4">
    <location>
        <begin position="1"/>
        <end position="23"/>
    </location>
</feature>
<dbReference type="Gene3D" id="3.40.50.2300">
    <property type="match status" value="2"/>
</dbReference>
<keyword evidence="7" id="KW-1185">Reference proteome</keyword>
<sequence>MIKNYSIVLSLICFLSICSYSYATSPQVTFIIPDQKGPIFWQRVAQISQAAADSLNIKLKLINTDPNRFALKETIHQVINSRNHPDYLIFRPFLGNTEAIFKLLEHAKIPFITLEQAFHGDIRQRLGDPQEKYQYWIGQINYDNKTGGKLLLNALISAYKQQQSNQEIHIVGIGGDFDEVGSARQYALEQLKNSPPEQGIFVEQIFPMYWNPLLITERLPMIKKRYPKANIYWCVGDQLALELLRLHQKSSSSPIIIGGFDWLPQALEKIEQGDITASVGGHLFMVANALVKIIDLQQGINRFLPSVVHQYEIIDSSNVAQFKQFFVEQQWSKINFSQFLLSKNPHAPALTVNNMLAQFPRKVAHTAKE</sequence>
<feature type="domain" description="Periplasmic binding protein" evidence="5">
    <location>
        <begin position="29"/>
        <end position="294"/>
    </location>
</feature>
<evidence type="ECO:0000256" key="1">
    <source>
        <dbReference type="ARBA" id="ARBA00004196"/>
    </source>
</evidence>
<keyword evidence="3 4" id="KW-0732">Signal</keyword>
<dbReference type="InterPro" id="IPR028082">
    <property type="entry name" value="Peripla_BP_I"/>
</dbReference>
<gene>
    <name evidence="6" type="ORF">tinsulaeT_25780</name>
</gene>
<evidence type="ECO:0000256" key="2">
    <source>
        <dbReference type="ARBA" id="ARBA00007639"/>
    </source>
</evidence>
<comment type="caution">
    <text evidence="6">The sequence shown here is derived from an EMBL/GenBank/DDBJ whole genome shotgun (WGS) entry which is preliminary data.</text>
</comment>
<evidence type="ECO:0000313" key="7">
    <source>
        <dbReference type="Proteomes" id="UP001157186"/>
    </source>
</evidence>
<dbReference type="PANTHER" id="PTHR46847:SF2">
    <property type="entry name" value="ABC TRANSPORTER SUGAR-BINDING PROTEIN"/>
    <property type="match status" value="1"/>
</dbReference>
<comment type="similarity">
    <text evidence="2">Belongs to the bacterial solute-binding protein 2 family.</text>
</comment>
<proteinExistence type="inferred from homology"/>
<feature type="chain" id="PRO_5046267817" evidence="4">
    <location>
        <begin position="24"/>
        <end position="369"/>
    </location>
</feature>
<evidence type="ECO:0000256" key="4">
    <source>
        <dbReference type="SAM" id="SignalP"/>
    </source>
</evidence>
<dbReference type="Pfam" id="PF13407">
    <property type="entry name" value="Peripla_BP_4"/>
    <property type="match status" value="1"/>
</dbReference>
<dbReference type="PANTHER" id="PTHR46847">
    <property type="entry name" value="D-ALLOSE-BINDING PERIPLASMIC PROTEIN-RELATED"/>
    <property type="match status" value="1"/>
</dbReference>
<evidence type="ECO:0000259" key="5">
    <source>
        <dbReference type="Pfam" id="PF13407"/>
    </source>
</evidence>
<dbReference type="EMBL" id="BSST01000001">
    <property type="protein sequence ID" value="GLX79238.1"/>
    <property type="molecule type" value="Genomic_DNA"/>
</dbReference>
<dbReference type="CDD" id="cd06324">
    <property type="entry name" value="PBP1_ABC_sugar_binding-like"/>
    <property type="match status" value="1"/>
</dbReference>
<dbReference type="InterPro" id="IPR025997">
    <property type="entry name" value="SBP_2_dom"/>
</dbReference>
<dbReference type="Proteomes" id="UP001157186">
    <property type="component" value="Unassembled WGS sequence"/>
</dbReference>
<evidence type="ECO:0000313" key="6">
    <source>
        <dbReference type="EMBL" id="GLX79238.1"/>
    </source>
</evidence>
<accession>A0ABQ6GTH1</accession>
<dbReference type="SUPFAM" id="SSF53822">
    <property type="entry name" value="Periplasmic binding protein-like I"/>
    <property type="match status" value="1"/>
</dbReference>
<comment type="subcellular location">
    <subcellularLocation>
        <location evidence="1">Cell envelope</location>
    </subcellularLocation>
</comment>
<evidence type="ECO:0000256" key="3">
    <source>
        <dbReference type="ARBA" id="ARBA00022729"/>
    </source>
</evidence>
<organism evidence="6 7">
    <name type="scientific">Thalassotalea insulae</name>
    <dbReference type="NCBI Taxonomy" id="2056778"/>
    <lineage>
        <taxon>Bacteria</taxon>
        <taxon>Pseudomonadati</taxon>
        <taxon>Pseudomonadota</taxon>
        <taxon>Gammaproteobacteria</taxon>
        <taxon>Alteromonadales</taxon>
        <taxon>Colwelliaceae</taxon>
        <taxon>Thalassotalea</taxon>
    </lineage>
</organism>
<reference evidence="6 7" key="1">
    <citation type="submission" date="2023-03" db="EMBL/GenBank/DDBJ databases">
        <title>Draft genome sequence of Thalassotalea insulae KCTC 62186T.</title>
        <authorList>
            <person name="Sawabe T."/>
        </authorList>
    </citation>
    <scope>NUCLEOTIDE SEQUENCE [LARGE SCALE GENOMIC DNA]</scope>
    <source>
        <strain evidence="6 7">KCTC 62186</strain>
    </source>
</reference>